<dbReference type="Pfam" id="PF00534">
    <property type="entry name" value="Glycos_transf_1"/>
    <property type="match status" value="1"/>
</dbReference>
<proteinExistence type="predicted"/>
<dbReference type="Gene3D" id="3.40.50.2000">
    <property type="entry name" value="Glycogen Phosphorylase B"/>
    <property type="match status" value="1"/>
</dbReference>
<dbReference type="EMBL" id="CP040818">
    <property type="protein sequence ID" value="QDL91415.1"/>
    <property type="molecule type" value="Genomic_DNA"/>
</dbReference>
<reference evidence="2 3" key="1">
    <citation type="submission" date="2019-06" db="EMBL/GenBank/DDBJ databases">
        <title>Genome sequence of Rhodobacteraceae bacterium D4M1.</title>
        <authorList>
            <person name="Cao J."/>
        </authorList>
    </citation>
    <scope>NUCLEOTIDE SEQUENCE [LARGE SCALE GENOMIC DNA]</scope>
    <source>
        <strain evidence="2 3">D4M1</strain>
    </source>
</reference>
<accession>A0A5B8FSS9</accession>
<dbReference type="PANTHER" id="PTHR12526">
    <property type="entry name" value="GLYCOSYLTRANSFERASE"/>
    <property type="match status" value="1"/>
</dbReference>
<dbReference type="Proteomes" id="UP000305888">
    <property type="component" value="Chromosome"/>
</dbReference>
<name>A0A5B8FSS9_9RHOB</name>
<keyword evidence="3" id="KW-1185">Reference proteome</keyword>
<keyword evidence="2" id="KW-0808">Transferase</keyword>
<evidence type="ECO:0000313" key="2">
    <source>
        <dbReference type="EMBL" id="QDL91415.1"/>
    </source>
</evidence>
<dbReference type="SUPFAM" id="SSF53756">
    <property type="entry name" value="UDP-Glycosyltransferase/glycogen phosphorylase"/>
    <property type="match status" value="1"/>
</dbReference>
<sequence length="583" mass="64985">MRGWTPPAPWPGTCTAWSGAGRAFPSCRTRWPSPATETRMANRKTPMPSFDPNIYWQSYPDMLELHALGHWTDAEFTGHWENFGRHEGRRVADEADVPVDWSDWLYFSEWRDEFGWWWRQGALGSMVWSALVSGDNGLEFGRISRNERVRELTGLSPEALRQIAEHGRAFPGRGPLSQLRNEPLPWSTDAGVVLPIEEQVTDRFPSGADVVIILPSLRVGGAELVGAWHAHLARRAGLSVAILLADKSGVSPVHEPLRDAIVDLPELCEAATGRGWTDLTVETRTEVVTHAVAALRPQVMHLCHSWIGYTALATPHLARRLRASAATIHVSAFCHHVHATGNYDGYFRYIPEIVEWVDRFIFDNEWYCAEIRERYGLPEERTVALKYPVAELPSPAAMAAAAANPRASNTVLWASRLDHQKNPQVVGRIAAEMPDLDFVIYGSEILYDTRVDWAAMPQNLRYGGPFSSVDELPTDEAFAFLYTARFDGTPNILLEMGARGVPVVAPKICGIPDFLGPDWPFYVPDCDDVPAYVAALRRLHEDPSERAKASARLLAILRAERSFDSFADAGMTLLDCDPGRKSA</sequence>
<dbReference type="InterPro" id="IPR001296">
    <property type="entry name" value="Glyco_trans_1"/>
</dbReference>
<protein>
    <submittedName>
        <fullName evidence="2">Glycosyltransferase family 4 protein</fullName>
    </submittedName>
</protein>
<dbReference type="AlphaFoldDB" id="A0A5B8FSS9"/>
<gene>
    <name evidence="2" type="ORF">FDP22_06225</name>
</gene>
<dbReference type="PANTHER" id="PTHR12526:SF637">
    <property type="entry name" value="GLYCOSYLTRANSFERASE EPSF-RELATED"/>
    <property type="match status" value="1"/>
</dbReference>
<dbReference type="GO" id="GO:0016740">
    <property type="term" value="F:transferase activity"/>
    <property type="evidence" value="ECO:0007669"/>
    <property type="project" value="UniProtKB-KW"/>
</dbReference>
<dbReference type="CDD" id="cd03801">
    <property type="entry name" value="GT4_PimA-like"/>
    <property type="match status" value="1"/>
</dbReference>
<evidence type="ECO:0000313" key="3">
    <source>
        <dbReference type="Proteomes" id="UP000305888"/>
    </source>
</evidence>
<dbReference type="KEGG" id="ppru:FDP22_06225"/>
<organism evidence="2 3">
    <name type="scientific">Paroceanicella profunda</name>
    <dbReference type="NCBI Taxonomy" id="2579971"/>
    <lineage>
        <taxon>Bacteria</taxon>
        <taxon>Pseudomonadati</taxon>
        <taxon>Pseudomonadota</taxon>
        <taxon>Alphaproteobacteria</taxon>
        <taxon>Rhodobacterales</taxon>
        <taxon>Paracoccaceae</taxon>
        <taxon>Paroceanicella</taxon>
    </lineage>
</organism>
<dbReference type="OrthoDB" id="7527830at2"/>
<feature type="domain" description="Glycosyl transferase family 1" evidence="1">
    <location>
        <begin position="406"/>
        <end position="550"/>
    </location>
</feature>
<evidence type="ECO:0000259" key="1">
    <source>
        <dbReference type="Pfam" id="PF00534"/>
    </source>
</evidence>